<dbReference type="EMBL" id="JAIMBW010000001">
    <property type="protein sequence ID" value="MBY4891967.1"/>
    <property type="molecule type" value="Genomic_DNA"/>
</dbReference>
<dbReference type="Proteomes" id="UP000693972">
    <property type="component" value="Unassembled WGS sequence"/>
</dbReference>
<evidence type="ECO:0000313" key="1">
    <source>
        <dbReference type="EMBL" id="QXL88732.1"/>
    </source>
</evidence>
<accession>A0A975YGQ4</accession>
<reference evidence="1 2" key="1">
    <citation type="submission" date="2021-07" db="EMBL/GenBank/DDBJ databases">
        <title>Karlodiniumbacter phycospheric gen. nov., sp. nov., a phycosphere bacterium isolated from karlodinium veneficum.</title>
        <authorList>
            <person name="Peng Y."/>
            <person name="Jiang L."/>
            <person name="Lee J."/>
        </authorList>
    </citation>
    <scope>NUCLEOTIDE SEQUENCE</scope>
    <source>
        <strain evidence="1 2">N5</strain>
    </source>
</reference>
<dbReference type="EMBL" id="CP078073">
    <property type="protein sequence ID" value="QXL88732.1"/>
    <property type="molecule type" value="Genomic_DNA"/>
</dbReference>
<organism evidence="1">
    <name type="scientific">Gymnodinialimonas phycosphaerae</name>
    <dbReference type="NCBI Taxonomy" id="2841589"/>
    <lineage>
        <taxon>Bacteria</taxon>
        <taxon>Pseudomonadati</taxon>
        <taxon>Pseudomonadota</taxon>
        <taxon>Alphaproteobacteria</taxon>
        <taxon>Rhodobacterales</taxon>
        <taxon>Paracoccaceae</taxon>
        <taxon>Gymnodinialimonas</taxon>
    </lineage>
</organism>
<protein>
    <submittedName>
        <fullName evidence="1">Uncharacterized protein</fullName>
    </submittedName>
</protein>
<evidence type="ECO:0000313" key="2">
    <source>
        <dbReference type="Proteomes" id="UP000693972"/>
    </source>
</evidence>
<dbReference type="AlphaFoldDB" id="A0A975YGQ4"/>
<dbReference type="RefSeq" id="WP_257891798.1">
    <property type="nucleotide sequence ID" value="NZ_JAIMBW010000001.1"/>
</dbReference>
<proteinExistence type="predicted"/>
<name>A0A975YGQ4_9RHOB</name>
<sequence>MTHVQTVRDTLLATAQTGSLLNARLMPSDPDDALRQVATSIDRTSLECRLQFTLSDKTEIALDARNRRLLQFSATSKDIHGVAAPTTRCISENGTEIAQQLRAILDGKTIIRQRFIDDPAIEFPATSGVSAALILQCLDHDPRPPAMVNLETVLTGLVATTPAKILGACVLTSEDIFVIDGSDEQVLAMVDLAKPVLGVAGTAASDRSCKFQTGGVCALNWGGPNPRQLLIANAAHQVGLVLVETDHGSDLLTELRSQLHRP</sequence>
<keyword evidence="2" id="KW-1185">Reference proteome</keyword>
<gene>
    <name evidence="1" type="ORF">KUL25_04220</name>
</gene>